<name>A0A8H7BZI4_9FUNG</name>
<feature type="domain" description="NADP-dependent oxidoreductase" evidence="1">
    <location>
        <begin position="38"/>
        <end position="178"/>
    </location>
</feature>
<dbReference type="Pfam" id="PF00248">
    <property type="entry name" value="Aldo_ket_red"/>
    <property type="match status" value="1"/>
</dbReference>
<dbReference type="PROSITE" id="PS00062">
    <property type="entry name" value="ALDOKETO_REDUCTASE_2"/>
    <property type="match status" value="1"/>
</dbReference>
<evidence type="ECO:0000259" key="1">
    <source>
        <dbReference type="Pfam" id="PF00248"/>
    </source>
</evidence>
<evidence type="ECO:0000313" key="3">
    <source>
        <dbReference type="Proteomes" id="UP000605846"/>
    </source>
</evidence>
<dbReference type="PANTHER" id="PTHR43827">
    <property type="entry name" value="2,5-DIKETO-D-GLUCONIC ACID REDUCTASE"/>
    <property type="match status" value="1"/>
</dbReference>
<dbReference type="CDD" id="cd19071">
    <property type="entry name" value="AKR_AKR1-5-like"/>
    <property type="match status" value="1"/>
</dbReference>
<dbReference type="AlphaFoldDB" id="A0A8H7BZI4"/>
<dbReference type="PRINTS" id="PR00069">
    <property type="entry name" value="ALDKETRDTASE"/>
</dbReference>
<comment type="caution">
    <text evidence="2">The sequence shown here is derived from an EMBL/GenBank/DDBJ whole genome shotgun (WGS) entry which is preliminary data.</text>
</comment>
<dbReference type="InterPro" id="IPR018170">
    <property type="entry name" value="Aldo/ket_reductase_CS"/>
</dbReference>
<accession>A0A8H7BZI4</accession>
<sequence length="191" mass="21827">MAAGYRHIDTATIYGNEESVGKAIVQSPARGKDLRLASWKALEKLKKDGKVKSIGVSNYGKHHLQELLDNCTIKPAVNQIEITPYLARPDIVDFCSDNDIVIEAYSPLTMGEKLNDRALQLMAKKYGKSPAQILLRWSLQHHYVPLPKSVRQERIISNTQVFDFEIQKADMDILDSWDEYFVTEWDPTKYD</sequence>
<organism evidence="2 3">
    <name type="scientific">Apophysomyces ossiformis</name>
    <dbReference type="NCBI Taxonomy" id="679940"/>
    <lineage>
        <taxon>Eukaryota</taxon>
        <taxon>Fungi</taxon>
        <taxon>Fungi incertae sedis</taxon>
        <taxon>Mucoromycota</taxon>
        <taxon>Mucoromycotina</taxon>
        <taxon>Mucoromycetes</taxon>
        <taxon>Mucorales</taxon>
        <taxon>Mucorineae</taxon>
        <taxon>Mucoraceae</taxon>
        <taxon>Apophysomyces</taxon>
    </lineage>
</organism>
<dbReference type="OrthoDB" id="416253at2759"/>
<gene>
    <name evidence="2" type="ORF">EC973_004880</name>
</gene>
<dbReference type="InterPro" id="IPR036812">
    <property type="entry name" value="NAD(P)_OxRdtase_dom_sf"/>
</dbReference>
<dbReference type="PROSITE" id="PS00798">
    <property type="entry name" value="ALDOKETO_REDUCTASE_1"/>
    <property type="match status" value="1"/>
</dbReference>
<reference evidence="2" key="1">
    <citation type="submission" date="2020-01" db="EMBL/GenBank/DDBJ databases">
        <title>Genome Sequencing of Three Apophysomyces-Like Fungal Strains Confirms a Novel Fungal Genus in the Mucoromycota with divergent Burkholderia-like Endosymbiotic Bacteria.</title>
        <authorList>
            <person name="Stajich J.E."/>
            <person name="Macias A.M."/>
            <person name="Carter-House D."/>
            <person name="Lovett B."/>
            <person name="Kasson L.R."/>
            <person name="Berry K."/>
            <person name="Grigoriev I."/>
            <person name="Chang Y."/>
            <person name="Spatafora J."/>
            <person name="Kasson M.T."/>
        </authorList>
    </citation>
    <scope>NUCLEOTIDE SEQUENCE</scope>
    <source>
        <strain evidence="2">NRRL A-21654</strain>
    </source>
</reference>
<dbReference type="InterPro" id="IPR023210">
    <property type="entry name" value="NADP_OxRdtase_dom"/>
</dbReference>
<dbReference type="PANTHER" id="PTHR43827:SF13">
    <property type="entry name" value="ALDO_KETO REDUCTASE FAMILY PROTEIN"/>
    <property type="match status" value="1"/>
</dbReference>
<dbReference type="SUPFAM" id="SSF51430">
    <property type="entry name" value="NAD(P)-linked oxidoreductase"/>
    <property type="match status" value="1"/>
</dbReference>
<keyword evidence="3" id="KW-1185">Reference proteome</keyword>
<proteinExistence type="predicted"/>
<evidence type="ECO:0000313" key="2">
    <source>
        <dbReference type="EMBL" id="KAF7729112.1"/>
    </source>
</evidence>
<dbReference type="InterPro" id="IPR020471">
    <property type="entry name" value="AKR"/>
</dbReference>
<dbReference type="EMBL" id="JABAYA010000028">
    <property type="protein sequence ID" value="KAF7729112.1"/>
    <property type="molecule type" value="Genomic_DNA"/>
</dbReference>
<dbReference type="GO" id="GO:0016616">
    <property type="term" value="F:oxidoreductase activity, acting on the CH-OH group of donors, NAD or NADP as acceptor"/>
    <property type="evidence" value="ECO:0007669"/>
    <property type="project" value="UniProtKB-ARBA"/>
</dbReference>
<protein>
    <recommendedName>
        <fullName evidence="1">NADP-dependent oxidoreductase domain-containing protein</fullName>
    </recommendedName>
</protein>
<dbReference type="Gene3D" id="3.20.20.100">
    <property type="entry name" value="NADP-dependent oxidoreductase domain"/>
    <property type="match status" value="2"/>
</dbReference>
<dbReference type="Proteomes" id="UP000605846">
    <property type="component" value="Unassembled WGS sequence"/>
</dbReference>